<proteinExistence type="predicted"/>
<dbReference type="AlphaFoldDB" id="A0A3L6NN74"/>
<dbReference type="InterPro" id="IPR019268">
    <property type="entry name" value="DUF2278"/>
</dbReference>
<name>A0A3L6NN74_FUSOX</name>
<sequence length="104" mass="11538">MASPVTLLVTPGHRPPRLDYLRGCIKYIPSGEEICSPENITGYLEPFFENAIEKGATAYIFGEFRRGLKKINQIHMNQGSVGRFKKKNAIGQDGGVLLEFSDGH</sequence>
<reference evidence="1" key="1">
    <citation type="journal article" date="2018" name="Sci. Rep.">
        <title>Characterisation of pathogen-specific regions and novel effector candidates in Fusarium oxysporum f. sp. cepae.</title>
        <authorList>
            <person name="Armitage A.D."/>
            <person name="Taylor A."/>
            <person name="Sobczyk M.K."/>
            <person name="Baxter L."/>
            <person name="Greenfield B.P."/>
            <person name="Bates H.J."/>
            <person name="Wilson F."/>
            <person name="Jackson A.C."/>
            <person name="Ott S."/>
            <person name="Harrison R.J."/>
            <person name="Clarkson J.P."/>
        </authorList>
    </citation>
    <scope>NUCLEOTIDE SEQUENCE [LARGE SCALE GENOMIC DNA]</scope>
    <source>
        <strain evidence="1">FoC_Fus2</strain>
    </source>
</reference>
<evidence type="ECO:0000313" key="1">
    <source>
        <dbReference type="EMBL" id="RKK19641.1"/>
    </source>
</evidence>
<comment type="caution">
    <text evidence="1">The sequence shown here is derived from an EMBL/GenBank/DDBJ whole genome shotgun (WGS) entry which is preliminary data.</text>
</comment>
<dbReference type="EMBL" id="MRCU01000004">
    <property type="protein sequence ID" value="RKK19641.1"/>
    <property type="molecule type" value="Genomic_DNA"/>
</dbReference>
<organism evidence="1">
    <name type="scientific">Fusarium oxysporum f. sp. cepae</name>
    <dbReference type="NCBI Taxonomy" id="396571"/>
    <lineage>
        <taxon>Eukaryota</taxon>
        <taxon>Fungi</taxon>
        <taxon>Dikarya</taxon>
        <taxon>Ascomycota</taxon>
        <taxon>Pezizomycotina</taxon>
        <taxon>Sordariomycetes</taxon>
        <taxon>Hypocreomycetidae</taxon>
        <taxon>Hypocreales</taxon>
        <taxon>Nectriaceae</taxon>
        <taxon>Fusarium</taxon>
        <taxon>Fusarium oxysporum species complex</taxon>
    </lineage>
</organism>
<dbReference type="Proteomes" id="UP000270866">
    <property type="component" value="Chromosome 7"/>
</dbReference>
<gene>
    <name evidence="1" type="ORF">BFJ65_g6356</name>
</gene>
<dbReference type="Pfam" id="PF10042">
    <property type="entry name" value="DUF2278"/>
    <property type="match status" value="1"/>
</dbReference>
<accession>A0A3L6NN74</accession>
<protein>
    <submittedName>
        <fullName evidence="1">Uncharacterized protein</fullName>
    </submittedName>
</protein>